<dbReference type="OrthoDB" id="549017at2759"/>
<evidence type="ECO:0000256" key="2">
    <source>
        <dbReference type="ARBA" id="ARBA00022723"/>
    </source>
</evidence>
<dbReference type="EMBL" id="JANBPT010000662">
    <property type="protein sequence ID" value="KAJ1914853.1"/>
    <property type="molecule type" value="Genomic_DNA"/>
</dbReference>
<name>A0A9W7ZXR0_9FUNG</name>
<dbReference type="GO" id="GO:0005634">
    <property type="term" value="C:nucleus"/>
    <property type="evidence" value="ECO:0007669"/>
    <property type="project" value="UniProtKB-SubCell"/>
</dbReference>
<dbReference type="SUPFAM" id="SSF57850">
    <property type="entry name" value="RING/U-box"/>
    <property type="match status" value="1"/>
</dbReference>
<keyword evidence="2" id="KW-0479">Metal-binding</keyword>
<keyword evidence="4" id="KW-0227">DNA damage</keyword>
<evidence type="ECO:0000256" key="4">
    <source>
        <dbReference type="ARBA" id="ARBA00022763"/>
    </source>
</evidence>
<evidence type="ECO:0008006" key="15">
    <source>
        <dbReference type="Google" id="ProtNLM"/>
    </source>
</evidence>
<dbReference type="InterPro" id="IPR001357">
    <property type="entry name" value="BRCT_dom"/>
</dbReference>
<evidence type="ECO:0000256" key="6">
    <source>
        <dbReference type="ARBA" id="ARBA00022833"/>
    </source>
</evidence>
<protein>
    <recommendedName>
        <fullName evidence="15">RING-type E3 ubiquitin transferase BRCA1</fullName>
    </recommendedName>
</protein>
<evidence type="ECO:0000256" key="7">
    <source>
        <dbReference type="ARBA" id="ARBA00023204"/>
    </source>
</evidence>
<dbReference type="InterPro" id="IPR001841">
    <property type="entry name" value="Znf_RING"/>
</dbReference>
<evidence type="ECO:0000256" key="10">
    <source>
        <dbReference type="SAM" id="MobiDB-lite"/>
    </source>
</evidence>
<keyword evidence="14" id="KW-1185">Reference proteome</keyword>
<evidence type="ECO:0000259" key="11">
    <source>
        <dbReference type="PROSITE" id="PS50089"/>
    </source>
</evidence>
<evidence type="ECO:0000313" key="14">
    <source>
        <dbReference type="Proteomes" id="UP001150569"/>
    </source>
</evidence>
<dbReference type="SUPFAM" id="SSF52113">
    <property type="entry name" value="BRCT domain"/>
    <property type="match status" value="2"/>
</dbReference>
<dbReference type="InterPro" id="IPR017907">
    <property type="entry name" value="Znf_RING_CS"/>
</dbReference>
<dbReference type="InterPro" id="IPR036420">
    <property type="entry name" value="BRCT_dom_sf"/>
</dbReference>
<keyword evidence="6" id="KW-0862">Zinc</keyword>
<feature type="compositionally biased region" description="Polar residues" evidence="10">
    <location>
        <begin position="130"/>
        <end position="144"/>
    </location>
</feature>
<evidence type="ECO:0000256" key="3">
    <source>
        <dbReference type="ARBA" id="ARBA00022737"/>
    </source>
</evidence>
<dbReference type="PROSITE" id="PS50172">
    <property type="entry name" value="BRCT"/>
    <property type="match status" value="2"/>
</dbReference>
<keyword evidence="7" id="KW-0234">DNA repair</keyword>
<dbReference type="GO" id="GO:0008270">
    <property type="term" value="F:zinc ion binding"/>
    <property type="evidence" value="ECO:0007669"/>
    <property type="project" value="UniProtKB-KW"/>
</dbReference>
<dbReference type="Gene3D" id="3.30.40.10">
    <property type="entry name" value="Zinc/RING finger domain, C3HC4 (zinc finger)"/>
    <property type="match status" value="1"/>
</dbReference>
<dbReference type="PROSITE" id="PS00518">
    <property type="entry name" value="ZF_RING_1"/>
    <property type="match status" value="1"/>
</dbReference>
<dbReference type="Proteomes" id="UP001150569">
    <property type="component" value="Unassembled WGS sequence"/>
</dbReference>
<reference evidence="13" key="1">
    <citation type="submission" date="2022-07" db="EMBL/GenBank/DDBJ databases">
        <title>Phylogenomic reconstructions and comparative analyses of Kickxellomycotina fungi.</title>
        <authorList>
            <person name="Reynolds N.K."/>
            <person name="Stajich J.E."/>
            <person name="Barry K."/>
            <person name="Grigoriev I.V."/>
            <person name="Crous P."/>
            <person name="Smith M.E."/>
        </authorList>
    </citation>
    <scope>NUCLEOTIDE SEQUENCE</scope>
    <source>
        <strain evidence="13">RSA 861</strain>
    </source>
</reference>
<dbReference type="Gene3D" id="3.40.50.10190">
    <property type="entry name" value="BRCT domain"/>
    <property type="match status" value="2"/>
</dbReference>
<evidence type="ECO:0000256" key="8">
    <source>
        <dbReference type="ARBA" id="ARBA00023242"/>
    </source>
</evidence>
<feature type="region of interest" description="Disordered" evidence="10">
    <location>
        <begin position="256"/>
        <end position="323"/>
    </location>
</feature>
<dbReference type="InterPro" id="IPR013083">
    <property type="entry name" value="Znf_RING/FYVE/PHD"/>
</dbReference>
<evidence type="ECO:0000256" key="5">
    <source>
        <dbReference type="ARBA" id="ARBA00022771"/>
    </source>
</evidence>
<feature type="domain" description="RING-type" evidence="11">
    <location>
        <begin position="7"/>
        <end position="51"/>
    </location>
</feature>
<feature type="compositionally biased region" description="Basic residues" evidence="10">
    <location>
        <begin position="281"/>
        <end position="303"/>
    </location>
</feature>
<comment type="caution">
    <text evidence="13">The sequence shown here is derived from an EMBL/GenBank/DDBJ whole genome shotgun (WGS) entry which is preliminary data.</text>
</comment>
<dbReference type="SMART" id="SM00292">
    <property type="entry name" value="BRCT"/>
    <property type="match status" value="2"/>
</dbReference>
<dbReference type="GO" id="GO:0045944">
    <property type="term" value="P:positive regulation of transcription by RNA polymerase II"/>
    <property type="evidence" value="ECO:0007669"/>
    <property type="project" value="TreeGrafter"/>
</dbReference>
<feature type="compositionally biased region" description="Low complexity" evidence="10">
    <location>
        <begin position="307"/>
        <end position="318"/>
    </location>
</feature>
<keyword evidence="3" id="KW-0677">Repeat</keyword>
<dbReference type="PANTHER" id="PTHR13763:SF0">
    <property type="entry name" value="BREAST CANCER TYPE 1 SUSCEPTIBILITY PROTEIN"/>
    <property type="match status" value="1"/>
</dbReference>
<evidence type="ECO:0000256" key="9">
    <source>
        <dbReference type="PROSITE-ProRule" id="PRU00175"/>
    </source>
</evidence>
<comment type="subcellular location">
    <subcellularLocation>
        <location evidence="1">Nucleus</location>
    </subcellularLocation>
</comment>
<evidence type="ECO:0000313" key="13">
    <source>
        <dbReference type="EMBL" id="KAJ1914853.1"/>
    </source>
</evidence>
<feature type="region of interest" description="Disordered" evidence="10">
    <location>
        <begin position="106"/>
        <end position="147"/>
    </location>
</feature>
<dbReference type="InterPro" id="IPR031099">
    <property type="entry name" value="BRCA1-associated"/>
</dbReference>
<gene>
    <name evidence="13" type="ORF">IWQ60_008656</name>
</gene>
<organism evidence="13 14">
    <name type="scientific">Tieghemiomyces parasiticus</name>
    <dbReference type="NCBI Taxonomy" id="78921"/>
    <lineage>
        <taxon>Eukaryota</taxon>
        <taxon>Fungi</taxon>
        <taxon>Fungi incertae sedis</taxon>
        <taxon>Zoopagomycota</taxon>
        <taxon>Kickxellomycotina</taxon>
        <taxon>Dimargaritomycetes</taxon>
        <taxon>Dimargaritales</taxon>
        <taxon>Dimargaritaceae</taxon>
        <taxon>Tieghemiomyces</taxon>
    </lineage>
</organism>
<feature type="domain" description="BRCT" evidence="12">
    <location>
        <begin position="389"/>
        <end position="441"/>
    </location>
</feature>
<keyword evidence="5 9" id="KW-0863">Zinc-finger</keyword>
<accession>A0A9W7ZXR0</accession>
<dbReference type="GO" id="GO:0004842">
    <property type="term" value="F:ubiquitin-protein transferase activity"/>
    <property type="evidence" value="ECO:0007669"/>
    <property type="project" value="TreeGrafter"/>
</dbReference>
<dbReference type="AlphaFoldDB" id="A0A9W7ZXR0"/>
<keyword evidence="8" id="KW-0539">Nucleus</keyword>
<proteinExistence type="predicted"/>
<dbReference type="PROSITE" id="PS50089">
    <property type="entry name" value="ZF_RING_2"/>
    <property type="match status" value="1"/>
</dbReference>
<evidence type="ECO:0000259" key="12">
    <source>
        <dbReference type="PROSITE" id="PS50172"/>
    </source>
</evidence>
<feature type="domain" description="BRCT" evidence="12">
    <location>
        <begin position="464"/>
        <end position="565"/>
    </location>
</feature>
<sequence>MSTNPCCKIWCPQISHGLLHRATTVTECGHCFCKGCIEDHLGERSECPRCRLPARIGNTKHCPTFDTLVECLHAVYGLVDCPNSSHPTPDQLRRLSGLAQAEAIPFLPSTPKNSVSPPHNSPPRDAVTMGPTSPAGSTNNYTRSDTSRLDQLSAAAAFEGLRSPTRRAAAEVLYNVRRGARPQPASAALAALTASLSRQPSTTCKPAMSASLSMKPTAQIPISQATDDLDLTNSVLSLPDLETILNAGLPADALSLFGSQSAPSPADSPTVEPDSPDWKKPAKHARTYATAARRHNSPRKRAKRAEPNSPTLLPLPSSRGRRPIHETVHDAGEAYEARIVITSVTGAALAKLDRCLQRLPATSPFRVVKLVDFPTRAAARPGPDRPLPVTHVVTSRAHDRRCPRTLKYMYGVLAGSAVVDYRWVLDSVKAGRRLPEADYAVVGDTAHHKHTDSAVPPAPIASTNSKPLFHDMVFYFDEALRDAYPNRTILQQLARFGGAKVLSRYPAGSRTEGAALDPQLPVVIVAATESDHSGSESPKSPARPSVQTRSTLWLFDCISSRRILP</sequence>
<evidence type="ECO:0000256" key="1">
    <source>
        <dbReference type="ARBA" id="ARBA00004123"/>
    </source>
</evidence>
<dbReference type="GO" id="GO:0000724">
    <property type="term" value="P:double-strand break repair via homologous recombination"/>
    <property type="evidence" value="ECO:0007669"/>
    <property type="project" value="TreeGrafter"/>
</dbReference>
<dbReference type="PANTHER" id="PTHR13763">
    <property type="entry name" value="BREAST CANCER TYPE 1 SUSCEPTIBILITY PROTEIN BRCA1"/>
    <property type="match status" value="1"/>
</dbReference>